<feature type="signal peptide" evidence="8">
    <location>
        <begin position="1"/>
        <end position="32"/>
    </location>
</feature>
<evidence type="ECO:0000256" key="8">
    <source>
        <dbReference type="SAM" id="SignalP"/>
    </source>
</evidence>
<reference evidence="10" key="2">
    <citation type="submission" date="2025-08" db="UniProtKB">
        <authorList>
            <consortium name="Ensembl"/>
        </authorList>
    </citation>
    <scope>IDENTIFICATION</scope>
</reference>
<feature type="disulfide bond" evidence="6">
    <location>
        <begin position="162"/>
        <end position="205"/>
    </location>
</feature>
<evidence type="ECO:0000256" key="5">
    <source>
        <dbReference type="ARBA" id="ARBA00023180"/>
    </source>
</evidence>
<dbReference type="STRING" id="13616.ENSMODP00000039961"/>
<feature type="domain" description="Sushi" evidence="9">
    <location>
        <begin position="32"/>
        <end position="96"/>
    </location>
</feature>
<feature type="chain" id="PRO_5023816107" evidence="8">
    <location>
        <begin position="33"/>
        <end position="387"/>
    </location>
</feature>
<evidence type="ECO:0000256" key="3">
    <source>
        <dbReference type="ARBA" id="ARBA00022737"/>
    </source>
</evidence>
<dbReference type="eggNOG" id="ENOG502SHDV">
    <property type="taxonomic scope" value="Eukaryota"/>
</dbReference>
<protein>
    <submittedName>
        <fullName evidence="10">Zona pellucida sperm-binding protein 3 receptor-like</fullName>
    </submittedName>
</protein>
<organism evidence="10 11">
    <name type="scientific">Monodelphis domestica</name>
    <name type="common">Gray short-tailed opossum</name>
    <dbReference type="NCBI Taxonomy" id="13616"/>
    <lineage>
        <taxon>Eukaryota</taxon>
        <taxon>Metazoa</taxon>
        <taxon>Chordata</taxon>
        <taxon>Craniata</taxon>
        <taxon>Vertebrata</taxon>
        <taxon>Euteleostomi</taxon>
        <taxon>Mammalia</taxon>
        <taxon>Metatheria</taxon>
        <taxon>Didelphimorphia</taxon>
        <taxon>Didelphidae</taxon>
        <taxon>Monodelphis</taxon>
    </lineage>
</organism>
<dbReference type="CDD" id="cd00033">
    <property type="entry name" value="CCP"/>
    <property type="match status" value="4"/>
</dbReference>
<dbReference type="PROSITE" id="PS50923">
    <property type="entry name" value="SUSHI"/>
    <property type="match status" value="4"/>
</dbReference>
<dbReference type="PANTHER" id="PTHR45656:SF15">
    <property type="entry name" value="SUSHI DOMAIN-CONTAINING PROTEIN"/>
    <property type="match status" value="1"/>
</dbReference>
<reference evidence="10" key="3">
    <citation type="submission" date="2025-09" db="UniProtKB">
        <authorList>
            <consortium name="Ensembl"/>
        </authorList>
    </citation>
    <scope>IDENTIFICATION</scope>
</reference>
<sequence length="387" mass="41380">MSPAAQRTPLALGLFGLPSLLLLLLDLTPARGDCNAPERLHFAVLTGDSAAQQSFPEGSEVKYTCRPGYQRNFKFPPTRTCLPDGTWSKANEFCQKKQCPNLGELTNGHIKIENDILFGSTVSFICDEGYVLIGESQSRCEIVEGNKVGWSERLPVCEAIRCDLPPVIDNGQHTGINQDFFTYGSVVRYRCDATYSLIGNEVIHCTTENMKDGIWSDPPPECKVVRCETPLLPNGYIQSLRRSSYTYKETVILECNPGFNMIGKEMISCGANNTWIPDIPQCIKDVKPTTVGATTSTTTTTSSSSSTGGSSSSTGGSSSSTGGSSSSTGGSSSSTGGSSSSTGGSSSSTSGSSSFANKKENQLITVFLVIPLVIFTQTGSFSFRNWL</sequence>
<dbReference type="Gene3D" id="2.10.70.10">
    <property type="entry name" value="Complement Module, domain 1"/>
    <property type="match status" value="4"/>
</dbReference>
<proteinExistence type="predicted"/>
<dbReference type="Ensembl" id="ENSMODT00000043065.2">
    <property type="protein sequence ID" value="ENSMODP00000039961.2"/>
    <property type="gene ID" value="ENSMODG00000027755.2"/>
</dbReference>
<dbReference type="Proteomes" id="UP000002280">
    <property type="component" value="Chromosome 2"/>
</dbReference>
<keyword evidence="5" id="KW-0325">Glycoprotein</keyword>
<dbReference type="InterPro" id="IPR051277">
    <property type="entry name" value="SEZ6_CSMD_C4BPB_Regulators"/>
</dbReference>
<dbReference type="SUPFAM" id="SSF57535">
    <property type="entry name" value="Complement control module/SCR domain"/>
    <property type="match status" value="4"/>
</dbReference>
<feature type="domain" description="Sushi" evidence="9">
    <location>
        <begin position="225"/>
        <end position="284"/>
    </location>
</feature>
<feature type="domain" description="Sushi" evidence="9">
    <location>
        <begin position="160"/>
        <end position="224"/>
    </location>
</feature>
<dbReference type="FunFam" id="2.10.70.10:FF:000055">
    <property type="entry name" value="Complement decay-accelerating factor, GPI-anchored"/>
    <property type="match status" value="1"/>
</dbReference>
<evidence type="ECO:0000256" key="1">
    <source>
        <dbReference type="ARBA" id="ARBA00022659"/>
    </source>
</evidence>
<dbReference type="InParanoid" id="K7E2G0"/>
<dbReference type="KEGG" id="mdo:103093588"/>
<gene>
    <name evidence="10" type="primary">LOC103093588</name>
</gene>
<evidence type="ECO:0000259" key="9">
    <source>
        <dbReference type="PROSITE" id="PS50923"/>
    </source>
</evidence>
<comment type="caution">
    <text evidence="6">Lacks conserved residue(s) required for the propagation of feature annotation.</text>
</comment>
<reference evidence="10 11" key="1">
    <citation type="journal article" date="2007" name="Nature">
        <title>Genome of the marsupial Monodelphis domestica reveals innovation in non-coding sequences.</title>
        <authorList>
            <person name="Mikkelsen T.S."/>
            <person name="Wakefield M.J."/>
            <person name="Aken B."/>
            <person name="Amemiya C.T."/>
            <person name="Chang J.L."/>
            <person name="Duke S."/>
            <person name="Garber M."/>
            <person name="Gentles A.J."/>
            <person name="Goodstadt L."/>
            <person name="Heger A."/>
            <person name="Jurka J."/>
            <person name="Kamal M."/>
            <person name="Mauceli E."/>
            <person name="Searle S.M."/>
            <person name="Sharpe T."/>
            <person name="Baker M.L."/>
            <person name="Batzer M.A."/>
            <person name="Benos P.V."/>
            <person name="Belov K."/>
            <person name="Clamp M."/>
            <person name="Cook A."/>
            <person name="Cuff J."/>
            <person name="Das R."/>
            <person name="Davidow L."/>
            <person name="Deakin J.E."/>
            <person name="Fazzari M.J."/>
            <person name="Glass J.L."/>
            <person name="Grabherr M."/>
            <person name="Greally J.M."/>
            <person name="Gu W."/>
            <person name="Hore T.A."/>
            <person name="Huttley G.A."/>
            <person name="Kleber M."/>
            <person name="Jirtle R.L."/>
            <person name="Koina E."/>
            <person name="Lee J.T."/>
            <person name="Mahony S."/>
            <person name="Marra M.A."/>
            <person name="Miller R.D."/>
            <person name="Nicholls R.D."/>
            <person name="Oda M."/>
            <person name="Papenfuss A.T."/>
            <person name="Parra Z.E."/>
            <person name="Pollock D.D."/>
            <person name="Ray D.A."/>
            <person name="Schein J.E."/>
            <person name="Speed T.P."/>
            <person name="Thompson K."/>
            <person name="VandeBerg J.L."/>
            <person name="Wade C.M."/>
            <person name="Walker J.A."/>
            <person name="Waters P.D."/>
            <person name="Webber C."/>
            <person name="Weidman J.R."/>
            <person name="Xie X."/>
            <person name="Zody M.C."/>
            <person name="Baldwin J."/>
            <person name="Abdouelleil A."/>
            <person name="Abdulkadir J."/>
            <person name="Abebe A."/>
            <person name="Abera B."/>
            <person name="Abreu J."/>
            <person name="Acer S.C."/>
            <person name="Aftuck L."/>
            <person name="Alexander A."/>
            <person name="An P."/>
            <person name="Anderson E."/>
            <person name="Anderson S."/>
            <person name="Arachi H."/>
            <person name="Azer M."/>
            <person name="Bachantsang P."/>
            <person name="Barry A."/>
            <person name="Bayul T."/>
            <person name="Berlin A."/>
            <person name="Bessette D."/>
            <person name="Bloom T."/>
            <person name="Bloom T."/>
            <person name="Boguslavskiy L."/>
            <person name="Bonnet C."/>
            <person name="Boukhgalter B."/>
            <person name="Bourzgui I."/>
            <person name="Brown A."/>
            <person name="Cahill P."/>
            <person name="Channer S."/>
            <person name="Cheshatsang Y."/>
            <person name="Chuda L."/>
            <person name="Citroen M."/>
            <person name="Collymore A."/>
            <person name="Cooke P."/>
            <person name="Costello M."/>
            <person name="D'Aco K."/>
            <person name="Daza R."/>
            <person name="De Haan G."/>
            <person name="DeGray S."/>
            <person name="DeMaso C."/>
            <person name="Dhargay N."/>
            <person name="Dooley K."/>
            <person name="Dooley E."/>
            <person name="Doricent M."/>
            <person name="Dorje P."/>
            <person name="Dorjee K."/>
            <person name="Dupes A."/>
            <person name="Elong R."/>
            <person name="Falk J."/>
            <person name="Farina A."/>
            <person name="Faro S."/>
            <person name="Ferguson D."/>
            <person name="Fisher S."/>
            <person name="Foley C.D."/>
            <person name="Franke A."/>
            <person name="Friedrich D."/>
            <person name="Gadbois L."/>
            <person name="Gearin G."/>
            <person name="Gearin C.R."/>
            <person name="Giannoukos G."/>
            <person name="Goode T."/>
            <person name="Graham J."/>
            <person name="Grandbois E."/>
            <person name="Grewal S."/>
            <person name="Gyaltsen K."/>
            <person name="Hafez N."/>
            <person name="Hagos B."/>
            <person name="Hall J."/>
            <person name="Henson C."/>
            <person name="Hollinger A."/>
            <person name="Honan T."/>
            <person name="Huard M.D."/>
            <person name="Hughes L."/>
            <person name="Hurhula B."/>
            <person name="Husby M.E."/>
            <person name="Kamat A."/>
            <person name="Kanga B."/>
            <person name="Kashin S."/>
            <person name="Khazanovich D."/>
            <person name="Kisner P."/>
            <person name="Lance K."/>
            <person name="Lara M."/>
            <person name="Lee W."/>
            <person name="Lennon N."/>
            <person name="Letendre F."/>
            <person name="LeVine R."/>
            <person name="Lipovsky A."/>
            <person name="Liu X."/>
            <person name="Liu J."/>
            <person name="Liu S."/>
            <person name="Lokyitsang T."/>
            <person name="Lokyitsang Y."/>
            <person name="Lubonja R."/>
            <person name="Lui A."/>
            <person name="MacDonald P."/>
            <person name="Magnisalis V."/>
            <person name="Maru K."/>
            <person name="Matthews C."/>
            <person name="McCusker W."/>
            <person name="McDonough S."/>
            <person name="Mehta T."/>
            <person name="Meldrim J."/>
            <person name="Meneus L."/>
            <person name="Mihai O."/>
            <person name="Mihalev A."/>
            <person name="Mihova T."/>
            <person name="Mittelman R."/>
            <person name="Mlenga V."/>
            <person name="Montmayeur A."/>
            <person name="Mulrain L."/>
            <person name="Navidi A."/>
            <person name="Naylor J."/>
            <person name="Negash T."/>
            <person name="Nguyen T."/>
            <person name="Nguyen N."/>
            <person name="Nicol R."/>
            <person name="Norbu C."/>
            <person name="Norbu N."/>
            <person name="Novod N."/>
            <person name="O'Neill B."/>
            <person name="Osman S."/>
            <person name="Markiewicz E."/>
            <person name="Oyono O.L."/>
            <person name="Patti C."/>
            <person name="Phunkhang P."/>
            <person name="Pierre F."/>
            <person name="Priest M."/>
            <person name="Raghuraman S."/>
            <person name="Rege F."/>
            <person name="Reyes R."/>
            <person name="Rise C."/>
            <person name="Rogov P."/>
            <person name="Ross K."/>
            <person name="Ryan E."/>
            <person name="Settipalli S."/>
            <person name="Shea T."/>
            <person name="Sherpa N."/>
            <person name="Shi L."/>
            <person name="Shih D."/>
            <person name="Sparrow T."/>
            <person name="Spaulding J."/>
            <person name="Stalker J."/>
            <person name="Stange-Thomann N."/>
            <person name="Stavropoulos S."/>
            <person name="Stone C."/>
            <person name="Strader C."/>
            <person name="Tesfaye S."/>
            <person name="Thomson T."/>
            <person name="Thoulutsang Y."/>
            <person name="Thoulutsang D."/>
            <person name="Topham K."/>
            <person name="Topping I."/>
            <person name="Tsamla T."/>
            <person name="Vassiliev H."/>
            <person name="Vo A."/>
            <person name="Wangchuk T."/>
            <person name="Wangdi T."/>
            <person name="Weiand M."/>
            <person name="Wilkinson J."/>
            <person name="Wilson A."/>
            <person name="Yadav S."/>
            <person name="Young G."/>
            <person name="Yu Q."/>
            <person name="Zembek L."/>
            <person name="Zhong D."/>
            <person name="Zimmer A."/>
            <person name="Zwirko Z."/>
            <person name="Jaffe D.B."/>
            <person name="Alvarez P."/>
            <person name="Brockman W."/>
            <person name="Butler J."/>
            <person name="Chin C."/>
            <person name="Gnerre S."/>
            <person name="MacCallum I."/>
            <person name="Graves J.A."/>
            <person name="Ponting C.P."/>
            <person name="Breen M."/>
            <person name="Samollow P.B."/>
            <person name="Lander E.S."/>
            <person name="Lindblad-Toh K."/>
        </authorList>
    </citation>
    <scope>NUCLEOTIDE SEQUENCE [LARGE SCALE GENOMIC DNA]</scope>
</reference>
<feature type="compositionally biased region" description="Low complexity" evidence="7">
    <location>
        <begin position="294"/>
        <end position="354"/>
    </location>
</feature>
<dbReference type="GeneTree" id="ENSGT00940000154640"/>
<evidence type="ECO:0000256" key="2">
    <source>
        <dbReference type="ARBA" id="ARBA00022729"/>
    </source>
</evidence>
<evidence type="ECO:0000313" key="10">
    <source>
        <dbReference type="Ensembl" id="ENSMODP00000039961.2"/>
    </source>
</evidence>
<dbReference type="SMART" id="SM00032">
    <property type="entry name" value="CCP"/>
    <property type="match status" value="4"/>
</dbReference>
<dbReference type="AlphaFoldDB" id="K7E2G0"/>
<keyword evidence="2 8" id="KW-0732">Signal</keyword>
<dbReference type="Bgee" id="ENSMODG00000027755">
    <property type="expression patterns" value="Expressed in lung and 17 other cell types or tissues"/>
</dbReference>
<keyword evidence="3" id="KW-0677">Repeat</keyword>
<accession>K7E2G0</accession>
<keyword evidence="4 6" id="KW-1015">Disulfide bond</keyword>
<dbReference type="HOGENOM" id="CLU_020107_1_1_1"/>
<keyword evidence="11" id="KW-1185">Reference proteome</keyword>
<dbReference type="FunFam" id="2.10.70.10:FF:000014">
    <property type="entry name" value="Membrane cofactor protein"/>
    <property type="match status" value="2"/>
</dbReference>
<dbReference type="Pfam" id="PF00084">
    <property type="entry name" value="Sushi"/>
    <property type="match status" value="4"/>
</dbReference>
<feature type="domain" description="Sushi" evidence="9">
    <location>
        <begin position="97"/>
        <end position="159"/>
    </location>
</feature>
<evidence type="ECO:0000256" key="4">
    <source>
        <dbReference type="ARBA" id="ARBA00023157"/>
    </source>
</evidence>
<name>K7E2G0_MONDO</name>
<dbReference type="InterPro" id="IPR000436">
    <property type="entry name" value="Sushi_SCR_CCP_dom"/>
</dbReference>
<feature type="disulfide bond" evidence="6">
    <location>
        <begin position="255"/>
        <end position="282"/>
    </location>
</feature>
<keyword evidence="1 6" id="KW-0768">Sushi</keyword>
<dbReference type="OMA" id="EPPKCKV"/>
<evidence type="ECO:0000256" key="7">
    <source>
        <dbReference type="SAM" id="MobiDB-lite"/>
    </source>
</evidence>
<evidence type="ECO:0000313" key="11">
    <source>
        <dbReference type="Proteomes" id="UP000002280"/>
    </source>
</evidence>
<evidence type="ECO:0000256" key="6">
    <source>
        <dbReference type="PROSITE-ProRule" id="PRU00302"/>
    </source>
</evidence>
<dbReference type="InterPro" id="IPR035976">
    <property type="entry name" value="Sushi/SCR/CCP_sf"/>
</dbReference>
<feature type="region of interest" description="Disordered" evidence="7">
    <location>
        <begin position="293"/>
        <end position="354"/>
    </location>
</feature>
<dbReference type="PANTHER" id="PTHR45656">
    <property type="entry name" value="PROTEIN CBR-CLEC-78"/>
    <property type="match status" value="1"/>
</dbReference>